<dbReference type="PANTHER" id="PTHR43132:SF6">
    <property type="entry name" value="HTH-TYPE TRANSCRIPTIONAL REPRESSOR CZRA"/>
    <property type="match status" value="1"/>
</dbReference>
<evidence type="ECO:0000256" key="1">
    <source>
        <dbReference type="ARBA" id="ARBA00023015"/>
    </source>
</evidence>
<evidence type="ECO:0000259" key="5">
    <source>
        <dbReference type="SMART" id="SM00418"/>
    </source>
</evidence>
<dbReference type="RefSeq" id="WP_344666988.1">
    <property type="nucleotide sequence ID" value="NZ_BAAAQN010000021.1"/>
</dbReference>
<dbReference type="InterPro" id="IPR001845">
    <property type="entry name" value="HTH_ArsR_DNA-bd_dom"/>
</dbReference>
<dbReference type="Proteomes" id="UP001500751">
    <property type="component" value="Unassembled WGS sequence"/>
</dbReference>
<feature type="region of interest" description="Disordered" evidence="4">
    <location>
        <begin position="330"/>
        <end position="359"/>
    </location>
</feature>
<reference evidence="6 7" key="1">
    <citation type="journal article" date="2019" name="Int. J. Syst. Evol. Microbiol.">
        <title>The Global Catalogue of Microorganisms (GCM) 10K type strain sequencing project: providing services to taxonomists for standard genome sequencing and annotation.</title>
        <authorList>
            <consortium name="The Broad Institute Genomics Platform"/>
            <consortium name="The Broad Institute Genome Sequencing Center for Infectious Disease"/>
            <person name="Wu L."/>
            <person name="Ma J."/>
        </authorList>
    </citation>
    <scope>NUCLEOTIDE SEQUENCE [LARGE SCALE GENOMIC DNA]</scope>
    <source>
        <strain evidence="6 7">JCM 16014</strain>
    </source>
</reference>
<dbReference type="InterPro" id="IPR011991">
    <property type="entry name" value="ArsR-like_HTH"/>
</dbReference>
<dbReference type="InterPro" id="IPR036388">
    <property type="entry name" value="WH-like_DNA-bd_sf"/>
</dbReference>
<dbReference type="PANTHER" id="PTHR43132">
    <property type="entry name" value="ARSENICAL RESISTANCE OPERON REPRESSOR ARSR-RELATED"/>
    <property type="match status" value="1"/>
</dbReference>
<evidence type="ECO:0000256" key="3">
    <source>
        <dbReference type="ARBA" id="ARBA00023163"/>
    </source>
</evidence>
<evidence type="ECO:0000256" key="4">
    <source>
        <dbReference type="SAM" id="MobiDB-lite"/>
    </source>
</evidence>
<keyword evidence="7" id="KW-1185">Reference proteome</keyword>
<dbReference type="SUPFAM" id="SSF46785">
    <property type="entry name" value="Winged helix' DNA-binding domain"/>
    <property type="match status" value="1"/>
</dbReference>
<evidence type="ECO:0000256" key="2">
    <source>
        <dbReference type="ARBA" id="ARBA00023125"/>
    </source>
</evidence>
<dbReference type="CDD" id="cd00090">
    <property type="entry name" value="HTH_ARSR"/>
    <property type="match status" value="1"/>
</dbReference>
<dbReference type="SMART" id="SM00418">
    <property type="entry name" value="HTH_ARSR"/>
    <property type="match status" value="1"/>
</dbReference>
<dbReference type="InterPro" id="IPR051011">
    <property type="entry name" value="Metal_resp_trans_reg"/>
</dbReference>
<keyword evidence="1" id="KW-0805">Transcription regulation</keyword>
<proteinExistence type="predicted"/>
<dbReference type="Pfam" id="PF12840">
    <property type="entry name" value="HTH_20"/>
    <property type="match status" value="1"/>
</dbReference>
<protein>
    <submittedName>
        <fullName evidence="6">DUF5937 family protein</fullName>
    </submittedName>
</protein>
<keyword evidence="2" id="KW-0238">DNA-binding</keyword>
<gene>
    <name evidence="6" type="ORF">GCM10009839_38310</name>
</gene>
<dbReference type="Gene3D" id="1.10.10.10">
    <property type="entry name" value="Winged helix-like DNA-binding domain superfamily/Winged helix DNA-binding domain"/>
    <property type="match status" value="1"/>
</dbReference>
<evidence type="ECO:0000313" key="7">
    <source>
        <dbReference type="Proteomes" id="UP001500751"/>
    </source>
</evidence>
<name>A0ABN2UDA5_9ACTN</name>
<comment type="caution">
    <text evidence="6">The sequence shown here is derived from an EMBL/GenBank/DDBJ whole genome shotgun (WGS) entry which is preliminary data.</text>
</comment>
<dbReference type="EMBL" id="BAAAQN010000021">
    <property type="protein sequence ID" value="GAA2034142.1"/>
    <property type="molecule type" value="Genomic_DNA"/>
</dbReference>
<accession>A0ABN2UDA5</accession>
<keyword evidence="3" id="KW-0804">Transcription</keyword>
<feature type="compositionally biased region" description="Polar residues" evidence="4">
    <location>
        <begin position="338"/>
        <end position="351"/>
    </location>
</feature>
<organism evidence="6 7">
    <name type="scientific">Catenulispora yoronensis</name>
    <dbReference type="NCBI Taxonomy" id="450799"/>
    <lineage>
        <taxon>Bacteria</taxon>
        <taxon>Bacillati</taxon>
        <taxon>Actinomycetota</taxon>
        <taxon>Actinomycetes</taxon>
        <taxon>Catenulisporales</taxon>
        <taxon>Catenulisporaceae</taxon>
        <taxon>Catenulispora</taxon>
    </lineage>
</organism>
<sequence length="359" mass="38941">MITIELGLDDLAATSFAYSATMEAGMSLRMWTHASAYAEHIPLFSRMRPAFERLDTVLLTSLVGATRWIPDFLTPRPTTPWPDFRRELAVLRATPPEQVWPELERTFLPIEGAVPERLTGAREDPERLLADIADTLEAYWETCLLPEWWPRAKSLLEADLVHRARVLAERGAAALFAELSNRLSWDGRRLVIRWDNEPVPGAPSYDVDAAGQGLLLIPTCFSHGALSVITPAGPPWIAYQARGVATLAERVEPPPAGPALERLLGLPRARLLLMLDQPVSTTELARLLAVTPGAVSQHLKVLSDAGLTARARHGRSVLYVRSPLGNSLAGMSPGMSPGVSQTAASAGQSGEATAEDDAA</sequence>
<evidence type="ECO:0000313" key="6">
    <source>
        <dbReference type="EMBL" id="GAA2034142.1"/>
    </source>
</evidence>
<feature type="domain" description="HTH arsR-type" evidence="5">
    <location>
        <begin position="262"/>
        <end position="333"/>
    </location>
</feature>
<dbReference type="InterPro" id="IPR036390">
    <property type="entry name" value="WH_DNA-bd_sf"/>
</dbReference>